<evidence type="ECO:0000256" key="1">
    <source>
        <dbReference type="ARBA" id="ARBA00023015"/>
    </source>
</evidence>
<dbReference type="EMBL" id="FNDX01000014">
    <property type="protein sequence ID" value="SDJ26007.1"/>
    <property type="molecule type" value="Genomic_DNA"/>
</dbReference>
<keyword evidence="6" id="KW-1185">Reference proteome</keyword>
<dbReference type="InterPro" id="IPR036390">
    <property type="entry name" value="WH_DNA-bd_sf"/>
</dbReference>
<keyword evidence="2" id="KW-0238">DNA-binding</keyword>
<evidence type="ECO:0000259" key="4">
    <source>
        <dbReference type="PROSITE" id="PS50995"/>
    </source>
</evidence>
<dbReference type="InterPro" id="IPR000835">
    <property type="entry name" value="HTH_MarR-typ"/>
</dbReference>
<dbReference type="GO" id="GO:0003700">
    <property type="term" value="F:DNA-binding transcription factor activity"/>
    <property type="evidence" value="ECO:0007669"/>
    <property type="project" value="InterPro"/>
</dbReference>
<dbReference type="RefSeq" id="WP_090714992.1">
    <property type="nucleotide sequence ID" value="NZ_CBCSKY010000016.1"/>
</dbReference>
<dbReference type="Gene3D" id="1.10.10.10">
    <property type="entry name" value="Winged helix-like DNA-binding domain superfamily/Winged helix DNA-binding domain"/>
    <property type="match status" value="1"/>
</dbReference>
<dbReference type="PRINTS" id="PR00598">
    <property type="entry name" value="HTHMARR"/>
</dbReference>
<feature type="domain" description="HTH marR-type" evidence="4">
    <location>
        <begin position="4"/>
        <end position="149"/>
    </location>
</feature>
<dbReference type="SMART" id="SM00347">
    <property type="entry name" value="HTH_MARR"/>
    <property type="match status" value="1"/>
</dbReference>
<dbReference type="CDD" id="cd00090">
    <property type="entry name" value="HTH_ARSR"/>
    <property type="match status" value="1"/>
</dbReference>
<organism evidence="5 6">
    <name type="scientific">Paenibacillus typhae</name>
    <dbReference type="NCBI Taxonomy" id="1174501"/>
    <lineage>
        <taxon>Bacteria</taxon>
        <taxon>Bacillati</taxon>
        <taxon>Bacillota</taxon>
        <taxon>Bacilli</taxon>
        <taxon>Bacillales</taxon>
        <taxon>Paenibacillaceae</taxon>
        <taxon>Paenibacillus</taxon>
    </lineage>
</organism>
<dbReference type="SUPFAM" id="SSF46785">
    <property type="entry name" value="Winged helix' DNA-binding domain"/>
    <property type="match status" value="1"/>
</dbReference>
<dbReference type="PROSITE" id="PS01117">
    <property type="entry name" value="HTH_MARR_1"/>
    <property type="match status" value="1"/>
</dbReference>
<proteinExistence type="predicted"/>
<dbReference type="PANTHER" id="PTHR42756">
    <property type="entry name" value="TRANSCRIPTIONAL REGULATOR, MARR"/>
    <property type="match status" value="1"/>
</dbReference>
<gene>
    <name evidence="5" type="ORF">SAMN05216192_11424</name>
</gene>
<protein>
    <submittedName>
        <fullName evidence="5">MarR family protein</fullName>
    </submittedName>
</protein>
<evidence type="ECO:0000313" key="6">
    <source>
        <dbReference type="Proteomes" id="UP000199050"/>
    </source>
</evidence>
<dbReference type="Proteomes" id="UP000199050">
    <property type="component" value="Unassembled WGS sequence"/>
</dbReference>
<sequence>MNSQDHQEEQLLKVFENIRSLTNRTNWNDPLPYGEFLMMFMIDVMMKKEEARPDSPECRGIMVSRLSELLQISRPTASQTISALEDKGFIRRTVSEADRRAVYISLTGEGQAVFRERMVYYSGILSEIIEKVGREEVDQLLATCDRLRNVVEEVRQRYTAVRPEGREQTAGAV</sequence>
<evidence type="ECO:0000313" key="5">
    <source>
        <dbReference type="EMBL" id="SDJ26007.1"/>
    </source>
</evidence>
<evidence type="ECO:0000256" key="2">
    <source>
        <dbReference type="ARBA" id="ARBA00023125"/>
    </source>
</evidence>
<dbReference type="InterPro" id="IPR023187">
    <property type="entry name" value="Tscrpt_reg_MarR-type_CS"/>
</dbReference>
<evidence type="ECO:0000256" key="3">
    <source>
        <dbReference type="ARBA" id="ARBA00023163"/>
    </source>
</evidence>
<dbReference type="STRING" id="1174501.SAMN05216192_11424"/>
<keyword evidence="3" id="KW-0804">Transcription</keyword>
<keyword evidence="1" id="KW-0805">Transcription regulation</keyword>
<dbReference type="InterPro" id="IPR011991">
    <property type="entry name" value="ArsR-like_HTH"/>
</dbReference>
<dbReference type="PROSITE" id="PS50995">
    <property type="entry name" value="HTH_MARR_2"/>
    <property type="match status" value="1"/>
</dbReference>
<accession>A0A1G8SA08</accession>
<dbReference type="Pfam" id="PF01047">
    <property type="entry name" value="MarR"/>
    <property type="match status" value="1"/>
</dbReference>
<dbReference type="PANTHER" id="PTHR42756:SF1">
    <property type="entry name" value="TRANSCRIPTIONAL REPRESSOR OF EMRAB OPERON"/>
    <property type="match status" value="1"/>
</dbReference>
<dbReference type="OrthoDB" id="5461037at2"/>
<dbReference type="InterPro" id="IPR036388">
    <property type="entry name" value="WH-like_DNA-bd_sf"/>
</dbReference>
<reference evidence="6" key="1">
    <citation type="submission" date="2016-10" db="EMBL/GenBank/DDBJ databases">
        <authorList>
            <person name="Varghese N."/>
            <person name="Submissions S."/>
        </authorList>
    </citation>
    <scope>NUCLEOTIDE SEQUENCE [LARGE SCALE GENOMIC DNA]</scope>
    <source>
        <strain evidence="6">CGMCC 1.11012</strain>
    </source>
</reference>
<dbReference type="GO" id="GO:0003677">
    <property type="term" value="F:DNA binding"/>
    <property type="evidence" value="ECO:0007669"/>
    <property type="project" value="UniProtKB-KW"/>
</dbReference>
<dbReference type="AlphaFoldDB" id="A0A1G8SA08"/>
<name>A0A1G8SA08_9BACL</name>